<dbReference type="Proteomes" id="UP000019484">
    <property type="component" value="Unassembled WGS sequence"/>
</dbReference>
<evidence type="ECO:0000313" key="1">
    <source>
        <dbReference type="EMBL" id="EXJ95677.1"/>
    </source>
</evidence>
<dbReference type="Gene3D" id="3.30.390.10">
    <property type="entry name" value="Enolase-like, N-terminal domain"/>
    <property type="match status" value="1"/>
</dbReference>
<dbReference type="RefSeq" id="XP_007719906.1">
    <property type="nucleotide sequence ID" value="XM_007721716.1"/>
</dbReference>
<dbReference type="AlphaFoldDB" id="W9YRZ6"/>
<gene>
    <name evidence="1" type="ORF">A1O1_00800</name>
</gene>
<protein>
    <submittedName>
        <fullName evidence="1">Galactonate dehydratase</fullName>
    </submittedName>
</protein>
<accession>W9YRZ6</accession>
<sequence length="83" mass="9218">MATDQLRAQAGISQGHVPQVSGLSLAKIKTVEYFRVKRRWLFVKVTDDQGGYGWGEATLEGHTKVVEGLLDEIVDRIVGYEAE</sequence>
<organism evidence="1 2">
    <name type="scientific">Capronia coronata CBS 617.96</name>
    <dbReference type="NCBI Taxonomy" id="1182541"/>
    <lineage>
        <taxon>Eukaryota</taxon>
        <taxon>Fungi</taxon>
        <taxon>Dikarya</taxon>
        <taxon>Ascomycota</taxon>
        <taxon>Pezizomycotina</taxon>
        <taxon>Eurotiomycetes</taxon>
        <taxon>Chaetothyriomycetidae</taxon>
        <taxon>Chaetothyriales</taxon>
        <taxon>Herpotrichiellaceae</taxon>
        <taxon>Capronia</taxon>
    </lineage>
</organism>
<dbReference type="InterPro" id="IPR029017">
    <property type="entry name" value="Enolase-like_N"/>
</dbReference>
<evidence type="ECO:0000313" key="2">
    <source>
        <dbReference type="Proteomes" id="UP000019484"/>
    </source>
</evidence>
<proteinExistence type="predicted"/>
<comment type="caution">
    <text evidence="1">The sequence shown here is derived from an EMBL/GenBank/DDBJ whole genome shotgun (WGS) entry which is preliminary data.</text>
</comment>
<dbReference type="OrthoDB" id="2579025at2759"/>
<keyword evidence="2" id="KW-1185">Reference proteome</keyword>
<name>W9YRZ6_9EURO</name>
<dbReference type="SUPFAM" id="SSF54826">
    <property type="entry name" value="Enolase N-terminal domain-like"/>
    <property type="match status" value="1"/>
</dbReference>
<dbReference type="GeneID" id="19155705"/>
<dbReference type="STRING" id="1182541.W9YRZ6"/>
<dbReference type="HOGENOM" id="CLU_2542351_0_0_1"/>
<reference evidence="1 2" key="1">
    <citation type="submission" date="2013-03" db="EMBL/GenBank/DDBJ databases">
        <title>The Genome Sequence of Capronia coronata CBS 617.96.</title>
        <authorList>
            <consortium name="The Broad Institute Genomics Platform"/>
            <person name="Cuomo C."/>
            <person name="de Hoog S."/>
            <person name="Gorbushina A."/>
            <person name="Walker B."/>
            <person name="Young S.K."/>
            <person name="Zeng Q."/>
            <person name="Gargeya S."/>
            <person name="Fitzgerald M."/>
            <person name="Haas B."/>
            <person name="Abouelleil A."/>
            <person name="Allen A.W."/>
            <person name="Alvarado L."/>
            <person name="Arachchi H.M."/>
            <person name="Berlin A.M."/>
            <person name="Chapman S.B."/>
            <person name="Gainer-Dewar J."/>
            <person name="Goldberg J."/>
            <person name="Griggs A."/>
            <person name="Gujja S."/>
            <person name="Hansen M."/>
            <person name="Howarth C."/>
            <person name="Imamovic A."/>
            <person name="Ireland A."/>
            <person name="Larimer J."/>
            <person name="McCowan C."/>
            <person name="Murphy C."/>
            <person name="Pearson M."/>
            <person name="Poon T.W."/>
            <person name="Priest M."/>
            <person name="Roberts A."/>
            <person name="Saif S."/>
            <person name="Shea T."/>
            <person name="Sisk P."/>
            <person name="Sykes S."/>
            <person name="Wortman J."/>
            <person name="Nusbaum C."/>
            <person name="Birren B."/>
        </authorList>
    </citation>
    <scope>NUCLEOTIDE SEQUENCE [LARGE SCALE GENOMIC DNA]</scope>
    <source>
        <strain evidence="1 2">CBS 617.96</strain>
    </source>
</reference>
<dbReference type="EMBL" id="AMWN01000001">
    <property type="protein sequence ID" value="EXJ95677.1"/>
    <property type="molecule type" value="Genomic_DNA"/>
</dbReference>